<evidence type="ECO:0000256" key="2">
    <source>
        <dbReference type="ARBA" id="ARBA00023121"/>
    </source>
</evidence>
<evidence type="ECO:0000313" key="4">
    <source>
        <dbReference type="Proteomes" id="UP000824106"/>
    </source>
</evidence>
<dbReference type="Gene3D" id="3.40.50.10170">
    <property type="match status" value="1"/>
</dbReference>
<dbReference type="Pfam" id="PF02645">
    <property type="entry name" value="DegV"/>
    <property type="match status" value="1"/>
</dbReference>
<reference evidence="3" key="1">
    <citation type="journal article" date="2021" name="PeerJ">
        <title>Extensive microbial diversity within the chicken gut microbiome revealed by metagenomics and culture.</title>
        <authorList>
            <person name="Gilroy R."/>
            <person name="Ravi A."/>
            <person name="Getino M."/>
            <person name="Pursley I."/>
            <person name="Horton D.L."/>
            <person name="Alikhan N.F."/>
            <person name="Baker D."/>
            <person name="Gharbi K."/>
            <person name="Hall N."/>
            <person name="Watson M."/>
            <person name="Adriaenssens E.M."/>
            <person name="Foster-Nyarko E."/>
            <person name="Jarju S."/>
            <person name="Secka A."/>
            <person name="Antonio M."/>
            <person name="Oren A."/>
            <person name="Chaudhuri R.R."/>
            <person name="La Ragione R."/>
            <person name="Hildebrand F."/>
            <person name="Pallen M.J."/>
        </authorList>
    </citation>
    <scope>NUCLEOTIDE SEQUENCE</scope>
    <source>
        <strain evidence="3">CHK169-4300</strain>
    </source>
</reference>
<comment type="caution">
    <text evidence="3">The sequence shown here is derived from an EMBL/GenBank/DDBJ whole genome shotgun (WGS) entry which is preliminary data.</text>
</comment>
<dbReference type="NCBIfam" id="TIGR00762">
    <property type="entry name" value="DegV"/>
    <property type="match status" value="1"/>
</dbReference>
<dbReference type="Proteomes" id="UP000824106">
    <property type="component" value="Unassembled WGS sequence"/>
</dbReference>
<organism evidence="3 4">
    <name type="scientific">Candidatus Atopostipes pullistercoris</name>
    <dbReference type="NCBI Taxonomy" id="2838467"/>
    <lineage>
        <taxon>Bacteria</taxon>
        <taxon>Bacillati</taxon>
        <taxon>Bacillota</taxon>
        <taxon>Bacilli</taxon>
        <taxon>Lactobacillales</taxon>
        <taxon>Carnobacteriaceae</taxon>
        <taxon>Atopostipes</taxon>
    </lineage>
</organism>
<reference evidence="3" key="2">
    <citation type="submission" date="2021-04" db="EMBL/GenBank/DDBJ databases">
        <authorList>
            <person name="Gilroy R."/>
        </authorList>
    </citation>
    <scope>NUCLEOTIDE SEQUENCE</scope>
    <source>
        <strain evidence="3">CHK169-4300</strain>
    </source>
</reference>
<dbReference type="Gene3D" id="3.30.1180.10">
    <property type="match status" value="1"/>
</dbReference>
<dbReference type="EMBL" id="DXAZ01000120">
    <property type="protein sequence ID" value="HIZ71545.1"/>
    <property type="molecule type" value="Genomic_DNA"/>
</dbReference>
<dbReference type="AlphaFoldDB" id="A0A9D2G3N0"/>
<keyword evidence="2" id="KW-0446">Lipid-binding</keyword>
<gene>
    <name evidence="3" type="ORF">H9808_07280</name>
</gene>
<dbReference type="GO" id="GO:0008289">
    <property type="term" value="F:lipid binding"/>
    <property type="evidence" value="ECO:0007669"/>
    <property type="project" value="UniProtKB-KW"/>
</dbReference>
<proteinExistence type="predicted"/>
<evidence type="ECO:0000256" key="1">
    <source>
        <dbReference type="ARBA" id="ARBA00003238"/>
    </source>
</evidence>
<evidence type="ECO:0000313" key="3">
    <source>
        <dbReference type="EMBL" id="HIZ71545.1"/>
    </source>
</evidence>
<dbReference type="SUPFAM" id="SSF82549">
    <property type="entry name" value="DAK1/DegV-like"/>
    <property type="match status" value="1"/>
</dbReference>
<protein>
    <submittedName>
        <fullName evidence="3">DegV family protein</fullName>
    </submittedName>
</protein>
<dbReference type="PANTHER" id="PTHR33434:SF2">
    <property type="entry name" value="FATTY ACID-BINDING PROTEIN TM_1468"/>
    <property type="match status" value="1"/>
</dbReference>
<dbReference type="InterPro" id="IPR043168">
    <property type="entry name" value="DegV_C"/>
</dbReference>
<dbReference type="PANTHER" id="PTHR33434">
    <property type="entry name" value="DEGV DOMAIN-CONTAINING PROTEIN DR_1986-RELATED"/>
    <property type="match status" value="1"/>
</dbReference>
<dbReference type="InterPro" id="IPR050270">
    <property type="entry name" value="DegV_domain_contain"/>
</dbReference>
<accession>A0A9D2G3N0</accession>
<dbReference type="PROSITE" id="PS51482">
    <property type="entry name" value="DEGV"/>
    <property type="match status" value="1"/>
</dbReference>
<name>A0A9D2G3N0_9LACT</name>
<sequence>MKTAIIIDSTSYVNEGLRNHPDVYELFLTTTFEDGTQFLDSTDVKVQKDFYNKLQASDKLPTTSQPALGEYIALIEEIIEKGYDQLLCIHLSKTFSGTCQTAKMLIDEYKDQINGHVVDSKGVSLIIGALVEQALDMIEKEVPFEDICRNTEWSAKRGTIYLTVSDLENLAKSGRANKAVAKIGGLLKIRPLLCVNAKGEVELLEKIRTDKKVNQRLSQIAQEDYEKFNGKMMLKFAHAVDREKLQDAIDVVHEKLPHLDYEVGTLGPVIGTHTGAGTVGMGTIPIADY</sequence>
<dbReference type="InterPro" id="IPR003797">
    <property type="entry name" value="DegV"/>
</dbReference>
<comment type="function">
    <text evidence="1">May bind long-chain fatty acids, such as palmitate, and may play a role in lipid transport or fatty acid metabolism.</text>
</comment>